<dbReference type="AlphaFoldDB" id="A0AAD6RW91"/>
<keyword evidence="3" id="KW-1185">Reference proteome</keyword>
<dbReference type="EMBL" id="JARJCM010000692">
    <property type="protein sequence ID" value="KAJ7015948.1"/>
    <property type="molecule type" value="Genomic_DNA"/>
</dbReference>
<evidence type="ECO:0000256" key="1">
    <source>
        <dbReference type="SAM" id="MobiDB-lite"/>
    </source>
</evidence>
<gene>
    <name evidence="2" type="ORF">C8F04DRAFT_1356370</name>
</gene>
<evidence type="ECO:0000313" key="3">
    <source>
        <dbReference type="Proteomes" id="UP001218188"/>
    </source>
</evidence>
<protein>
    <submittedName>
        <fullName evidence="2">Uncharacterized protein</fullName>
    </submittedName>
</protein>
<dbReference type="Proteomes" id="UP001218188">
    <property type="component" value="Unassembled WGS sequence"/>
</dbReference>
<accession>A0AAD6RW91</accession>
<organism evidence="2 3">
    <name type="scientific">Mycena alexandri</name>
    <dbReference type="NCBI Taxonomy" id="1745969"/>
    <lineage>
        <taxon>Eukaryota</taxon>
        <taxon>Fungi</taxon>
        <taxon>Dikarya</taxon>
        <taxon>Basidiomycota</taxon>
        <taxon>Agaricomycotina</taxon>
        <taxon>Agaricomycetes</taxon>
        <taxon>Agaricomycetidae</taxon>
        <taxon>Agaricales</taxon>
        <taxon>Marasmiineae</taxon>
        <taxon>Mycenaceae</taxon>
        <taxon>Mycena</taxon>
    </lineage>
</organism>
<evidence type="ECO:0000313" key="2">
    <source>
        <dbReference type="EMBL" id="KAJ7015948.1"/>
    </source>
</evidence>
<name>A0AAD6RW91_9AGAR</name>
<reference evidence="2" key="1">
    <citation type="submission" date="2023-03" db="EMBL/GenBank/DDBJ databases">
        <title>Massive genome expansion in bonnet fungi (Mycena s.s.) driven by repeated elements and novel gene families across ecological guilds.</title>
        <authorList>
            <consortium name="Lawrence Berkeley National Laboratory"/>
            <person name="Harder C.B."/>
            <person name="Miyauchi S."/>
            <person name="Viragh M."/>
            <person name="Kuo A."/>
            <person name="Thoen E."/>
            <person name="Andreopoulos B."/>
            <person name="Lu D."/>
            <person name="Skrede I."/>
            <person name="Drula E."/>
            <person name="Henrissat B."/>
            <person name="Morin E."/>
            <person name="Kohler A."/>
            <person name="Barry K."/>
            <person name="LaButti K."/>
            <person name="Morin E."/>
            <person name="Salamov A."/>
            <person name="Lipzen A."/>
            <person name="Mereny Z."/>
            <person name="Hegedus B."/>
            <person name="Baldrian P."/>
            <person name="Stursova M."/>
            <person name="Weitz H."/>
            <person name="Taylor A."/>
            <person name="Grigoriev I.V."/>
            <person name="Nagy L.G."/>
            <person name="Martin F."/>
            <person name="Kauserud H."/>
        </authorList>
    </citation>
    <scope>NUCLEOTIDE SEQUENCE</scope>
    <source>
        <strain evidence="2">CBHHK200</strain>
    </source>
</reference>
<feature type="region of interest" description="Disordered" evidence="1">
    <location>
        <begin position="144"/>
        <end position="249"/>
    </location>
</feature>
<feature type="compositionally biased region" description="Polar residues" evidence="1">
    <location>
        <begin position="165"/>
        <end position="184"/>
    </location>
</feature>
<feature type="compositionally biased region" description="Polar residues" evidence="1">
    <location>
        <begin position="237"/>
        <end position="246"/>
    </location>
</feature>
<proteinExistence type="predicted"/>
<feature type="compositionally biased region" description="Polar residues" evidence="1">
    <location>
        <begin position="194"/>
        <end position="223"/>
    </location>
</feature>
<sequence length="342" mass="37607">MPSGSAADWTSHPEDVTHVLQFLYERRSRMGDGGNFDKTVLNEAAAHMASQWPPKKGGPKTAKAIETKWKAKQYPGASGWTYTDENGFKVTDDTREAWDAHPHFKPFATKGCIHFKTVDDMMPEHARGRYIYNTASELHAEHGIGLSQPSQDDDAQTQSSDVSQPISNWSQTQFGDDSQNSFGGDSSFFDPNDDSATSQASAGPSQEGTELSQRSTSRPPTAQTKKRPSSDVEAPWSNKQTRTTGPESIMALGRSVEGIGKVIETVFAPKTSSAMSPPRKVQEARRMALEDFRGGYIVAEEHTRLNILFGRDISTADAYIADQDPFLRAETGRELLNPTPSF</sequence>
<comment type="caution">
    <text evidence="2">The sequence shown here is derived from an EMBL/GenBank/DDBJ whole genome shotgun (WGS) entry which is preliminary data.</text>
</comment>